<dbReference type="InterPro" id="IPR029062">
    <property type="entry name" value="Class_I_gatase-like"/>
</dbReference>
<feature type="domain" description="DJ-1/PfpI" evidence="2">
    <location>
        <begin position="52"/>
        <end position="220"/>
    </location>
</feature>
<dbReference type="GO" id="GO:0006508">
    <property type="term" value="P:proteolysis"/>
    <property type="evidence" value="ECO:0007669"/>
    <property type="project" value="UniProtKB-KW"/>
</dbReference>
<evidence type="ECO:0000259" key="2">
    <source>
        <dbReference type="Pfam" id="PF01965"/>
    </source>
</evidence>
<dbReference type="Proteomes" id="UP000002931">
    <property type="component" value="Unassembled WGS sequence"/>
</dbReference>
<dbReference type="eggNOG" id="COG0693">
    <property type="taxonomic scope" value="Bacteria"/>
</dbReference>
<dbReference type="InterPro" id="IPR002818">
    <property type="entry name" value="DJ-1/PfpI"/>
</dbReference>
<dbReference type="PANTHER" id="PTHR42733:SF12">
    <property type="entry name" value="PROTEINASE"/>
    <property type="match status" value="1"/>
</dbReference>
<dbReference type="PANTHER" id="PTHR42733">
    <property type="entry name" value="DJ-1 PROTEIN"/>
    <property type="match status" value="1"/>
</dbReference>
<evidence type="ECO:0000313" key="3">
    <source>
        <dbReference type="EMBL" id="EAQ12143.1"/>
    </source>
</evidence>
<dbReference type="SUPFAM" id="SSF52317">
    <property type="entry name" value="Class I glutamine amidotransferase-like"/>
    <property type="match status" value="1"/>
</dbReference>
<reference evidence="3 4" key="1">
    <citation type="journal article" date="2010" name="J. Bacteriol.">
        <title>Genome sequences of Pelagibaca bermudensis HTCC2601T and Maritimibacter alkaliphilus HTCC2654T, the type strains of two marine Roseobacter genera.</title>
        <authorList>
            <person name="Thrash J.C."/>
            <person name="Cho J.C."/>
            <person name="Ferriera S."/>
            <person name="Johnson J."/>
            <person name="Vergin K.L."/>
            <person name="Giovannoni S.J."/>
        </authorList>
    </citation>
    <scope>NUCLEOTIDE SEQUENCE [LARGE SCALE GENOMIC DNA]</scope>
    <source>
        <strain evidence="3 4">HTCC2654</strain>
    </source>
</reference>
<keyword evidence="3" id="KW-0378">Hydrolase</keyword>
<dbReference type="Pfam" id="PF01965">
    <property type="entry name" value="DJ-1_PfpI"/>
    <property type="match status" value="1"/>
</dbReference>
<gene>
    <name evidence="3" type="ORF">RB2654_08057</name>
</gene>
<comment type="caution">
    <text evidence="3">The sequence shown here is derived from an EMBL/GenBank/DDBJ whole genome shotgun (WGS) entry which is preliminary data.</text>
</comment>
<dbReference type="InterPro" id="IPR006286">
    <property type="entry name" value="C56_PfpI-like"/>
</dbReference>
<dbReference type="Gene3D" id="3.40.50.880">
    <property type="match status" value="1"/>
</dbReference>
<protein>
    <submittedName>
        <fullName evidence="3">Putative intracellular protease, PfpI family protein</fullName>
    </submittedName>
</protein>
<proteinExistence type="inferred from homology"/>
<keyword evidence="4" id="KW-1185">Reference proteome</keyword>
<keyword evidence="3" id="KW-0645">Protease</keyword>
<dbReference type="MEROPS" id="C56.001"/>
<name>A3VHF2_9RHOB</name>
<dbReference type="GO" id="GO:0008233">
    <property type="term" value="F:peptidase activity"/>
    <property type="evidence" value="ECO:0007669"/>
    <property type="project" value="UniProtKB-KW"/>
</dbReference>
<dbReference type="NCBIfam" id="TIGR01382">
    <property type="entry name" value="PfpI"/>
    <property type="match status" value="1"/>
</dbReference>
<accession>A3VHF2</accession>
<dbReference type="AlphaFoldDB" id="A3VHF2"/>
<dbReference type="STRING" id="314271.RB2654_08057"/>
<comment type="similarity">
    <text evidence="1">Belongs to the peptidase C56 family.</text>
</comment>
<evidence type="ECO:0000256" key="1">
    <source>
        <dbReference type="ARBA" id="ARBA00008542"/>
    </source>
</evidence>
<dbReference type="EMBL" id="AAMT01000009">
    <property type="protein sequence ID" value="EAQ12143.1"/>
    <property type="molecule type" value="Genomic_DNA"/>
</dbReference>
<dbReference type="CDD" id="cd03134">
    <property type="entry name" value="GATase1_PfpI_like"/>
    <property type="match status" value="1"/>
</dbReference>
<organism evidence="3 4">
    <name type="scientific">Maritimibacter alkaliphilus HTCC2654</name>
    <dbReference type="NCBI Taxonomy" id="314271"/>
    <lineage>
        <taxon>Bacteria</taxon>
        <taxon>Pseudomonadati</taxon>
        <taxon>Pseudomonadota</taxon>
        <taxon>Alphaproteobacteria</taxon>
        <taxon>Rhodobacterales</taxon>
        <taxon>Roseobacteraceae</taxon>
        <taxon>Maritimibacter</taxon>
    </lineage>
</organism>
<sequence length="231" mass="25461">MRRGRLRRRLKGGEPAAIGRVRRGAGTDRRDCPLVWRHERRKEDIMSELKGKKIAILATNGFEQSELEVPLETLKKAGAEVHVISPEAEEIIGWDEKDWGRAVKVDKVLGDAKASDYDALVLPGGQINPDLLRLNTEALAFIRASFAGGKTIAAICHAPWLLIEAGIAKGRHMTSYPSVRTDVENAGGKWEDSPVVTDNGIVTSRNPDDLDAFCDKIIEEINEGTHHRQAA</sequence>
<evidence type="ECO:0000313" key="4">
    <source>
        <dbReference type="Proteomes" id="UP000002931"/>
    </source>
</evidence>
<dbReference type="PROSITE" id="PS51276">
    <property type="entry name" value="PEPTIDASE_C56_PFPI"/>
    <property type="match status" value="1"/>
</dbReference>
<dbReference type="HOGENOM" id="CLU_000445_44_4_5"/>